<evidence type="ECO:0000256" key="4">
    <source>
        <dbReference type="ARBA" id="ARBA00022777"/>
    </source>
</evidence>
<dbReference type="RefSeq" id="WP_055455789.1">
    <property type="nucleotide sequence ID" value="NZ_CYHE01000006.1"/>
</dbReference>
<evidence type="ECO:0000256" key="2">
    <source>
        <dbReference type="ARBA" id="ARBA00022679"/>
    </source>
</evidence>
<dbReference type="PANTHER" id="PTHR10534">
    <property type="entry name" value="PYRIDOXAL KINASE"/>
    <property type="match status" value="1"/>
</dbReference>
<dbReference type="Pfam" id="PF08543">
    <property type="entry name" value="Phos_pyr_kin"/>
    <property type="match status" value="1"/>
</dbReference>
<dbReference type="Gene3D" id="3.40.1190.20">
    <property type="match status" value="1"/>
</dbReference>
<name>A0A0K6I125_9HYPH</name>
<dbReference type="GO" id="GO:0005829">
    <property type="term" value="C:cytosol"/>
    <property type="evidence" value="ECO:0007669"/>
    <property type="project" value="TreeGrafter"/>
</dbReference>
<reference evidence="8" key="1">
    <citation type="submission" date="2015-08" db="EMBL/GenBank/DDBJ databases">
        <authorList>
            <person name="Varghese N."/>
        </authorList>
    </citation>
    <scope>NUCLEOTIDE SEQUENCE [LARGE SCALE GENOMIC DNA]</scope>
    <source>
        <strain evidence="8">DSM 23407</strain>
    </source>
</reference>
<dbReference type="CDD" id="cd01173">
    <property type="entry name" value="pyridoxal_pyridoxamine_kinase"/>
    <property type="match status" value="1"/>
</dbReference>
<sequence>MLNAVKDGGAKPAILVITSQVVRGSVGGRGAVFALERLGFPVWYLPTILLPWQPLVGRGQRIVAPMTDFDAITADLAASPFLPEIGAVISGYLGSPEQASAVARLVKALRKLRPEVSYLCDPVIGDLEGLYVPEATAAAIRDELVPLADISTPNRYELAWLTGRPTDTELQALSAARHLGPERVVVTSAPALRRNSISNLLVGKRGAVAAEHAAIDNPPHGTGDFFSALFMARLLEGMDEDEALVRAAASVFELVARTVKQGANELLYAAEQQTLCRPMALVSTRRVMESAGAR</sequence>
<keyword evidence="3" id="KW-0547">Nucleotide-binding</keyword>
<keyword evidence="8" id="KW-1185">Reference proteome</keyword>
<dbReference type="AlphaFoldDB" id="A0A0K6I125"/>
<evidence type="ECO:0000313" key="8">
    <source>
        <dbReference type="Proteomes" id="UP000183900"/>
    </source>
</evidence>
<dbReference type="SUPFAM" id="SSF53613">
    <property type="entry name" value="Ribokinase-like"/>
    <property type="match status" value="1"/>
</dbReference>
<dbReference type="NCBIfam" id="TIGR00687">
    <property type="entry name" value="pyridox_kin"/>
    <property type="match status" value="1"/>
</dbReference>
<keyword evidence="5" id="KW-0067">ATP-binding</keyword>
<keyword evidence="4 7" id="KW-0418">Kinase</keyword>
<dbReference type="EMBL" id="CYHE01000006">
    <property type="protein sequence ID" value="CUA96830.1"/>
    <property type="molecule type" value="Genomic_DNA"/>
</dbReference>
<evidence type="ECO:0000256" key="3">
    <source>
        <dbReference type="ARBA" id="ARBA00022741"/>
    </source>
</evidence>
<dbReference type="InterPro" id="IPR013749">
    <property type="entry name" value="PM/HMP-P_kinase-1"/>
</dbReference>
<dbReference type="GO" id="GO:0008478">
    <property type="term" value="F:pyridoxal kinase activity"/>
    <property type="evidence" value="ECO:0007669"/>
    <property type="project" value="UniProtKB-EC"/>
</dbReference>
<dbReference type="PANTHER" id="PTHR10534:SF2">
    <property type="entry name" value="PYRIDOXAL KINASE"/>
    <property type="match status" value="1"/>
</dbReference>
<gene>
    <name evidence="7" type="ORF">Ga0061067_106111</name>
</gene>
<evidence type="ECO:0000313" key="7">
    <source>
        <dbReference type="EMBL" id="CUA96830.1"/>
    </source>
</evidence>
<protein>
    <recommendedName>
        <fullName evidence="1">pyridoxal kinase</fullName>
        <ecNumber evidence="1">2.7.1.35</ecNumber>
    </recommendedName>
</protein>
<dbReference type="EC" id="2.7.1.35" evidence="1"/>
<evidence type="ECO:0000256" key="1">
    <source>
        <dbReference type="ARBA" id="ARBA00012104"/>
    </source>
</evidence>
<dbReference type="InterPro" id="IPR029056">
    <property type="entry name" value="Ribokinase-like"/>
</dbReference>
<evidence type="ECO:0000259" key="6">
    <source>
        <dbReference type="Pfam" id="PF08543"/>
    </source>
</evidence>
<feature type="domain" description="Pyridoxamine kinase/Phosphomethylpyrimidine kinase" evidence="6">
    <location>
        <begin position="85"/>
        <end position="263"/>
    </location>
</feature>
<proteinExistence type="predicted"/>
<dbReference type="OrthoDB" id="9800808at2"/>
<keyword evidence="2" id="KW-0808">Transferase</keyword>
<organism evidence="7 8">
    <name type="scientific">Pannonibacter indicus</name>
    <dbReference type="NCBI Taxonomy" id="466044"/>
    <lineage>
        <taxon>Bacteria</taxon>
        <taxon>Pseudomonadati</taxon>
        <taxon>Pseudomonadota</taxon>
        <taxon>Alphaproteobacteria</taxon>
        <taxon>Hyphomicrobiales</taxon>
        <taxon>Stappiaceae</taxon>
        <taxon>Pannonibacter</taxon>
    </lineage>
</organism>
<dbReference type="GO" id="GO:0009443">
    <property type="term" value="P:pyridoxal 5'-phosphate salvage"/>
    <property type="evidence" value="ECO:0007669"/>
    <property type="project" value="InterPro"/>
</dbReference>
<dbReference type="GO" id="GO:0005524">
    <property type="term" value="F:ATP binding"/>
    <property type="evidence" value="ECO:0007669"/>
    <property type="project" value="UniProtKB-KW"/>
</dbReference>
<dbReference type="InterPro" id="IPR004625">
    <property type="entry name" value="PyrdxlKinase"/>
</dbReference>
<accession>A0A0K6I125</accession>
<dbReference type="Proteomes" id="UP000183900">
    <property type="component" value="Unassembled WGS sequence"/>
</dbReference>
<evidence type="ECO:0000256" key="5">
    <source>
        <dbReference type="ARBA" id="ARBA00022840"/>
    </source>
</evidence>